<dbReference type="PROSITE" id="PS51257">
    <property type="entry name" value="PROKAR_LIPOPROTEIN"/>
    <property type="match status" value="1"/>
</dbReference>
<keyword evidence="1" id="KW-0732">Signal</keyword>
<accession>A0A1M5CYL1</accession>
<evidence type="ECO:0000256" key="1">
    <source>
        <dbReference type="SAM" id="SignalP"/>
    </source>
</evidence>
<gene>
    <name evidence="3" type="ORF">SAMN05444362_10820</name>
</gene>
<evidence type="ECO:0000313" key="4">
    <source>
        <dbReference type="Proteomes" id="UP000184480"/>
    </source>
</evidence>
<organism evidence="3 4">
    <name type="scientific">Dysgonomonas macrotermitis</name>
    <dbReference type="NCBI Taxonomy" id="1346286"/>
    <lineage>
        <taxon>Bacteria</taxon>
        <taxon>Pseudomonadati</taxon>
        <taxon>Bacteroidota</taxon>
        <taxon>Bacteroidia</taxon>
        <taxon>Bacteroidales</taxon>
        <taxon>Dysgonomonadaceae</taxon>
        <taxon>Dysgonomonas</taxon>
    </lineage>
</organism>
<proteinExistence type="predicted"/>
<protein>
    <submittedName>
        <fullName evidence="3">Outer membrane protein beta-barrel domain-containing protein</fullName>
    </submittedName>
</protein>
<dbReference type="SUPFAM" id="SSF56925">
    <property type="entry name" value="OMPA-like"/>
    <property type="match status" value="1"/>
</dbReference>
<dbReference type="AlphaFoldDB" id="A0A1M5CYL1"/>
<name>A0A1M5CYL1_9BACT</name>
<dbReference type="InterPro" id="IPR025665">
    <property type="entry name" value="Beta-barrel_OMP_2"/>
</dbReference>
<feature type="signal peptide" evidence="1">
    <location>
        <begin position="1"/>
        <end position="22"/>
    </location>
</feature>
<keyword evidence="4" id="KW-1185">Reference proteome</keyword>
<dbReference type="Pfam" id="PF13568">
    <property type="entry name" value="OMP_b-brl_2"/>
    <property type="match status" value="1"/>
</dbReference>
<dbReference type="OrthoDB" id="996514at2"/>
<reference evidence="4" key="1">
    <citation type="submission" date="2016-11" db="EMBL/GenBank/DDBJ databases">
        <authorList>
            <person name="Varghese N."/>
            <person name="Submissions S."/>
        </authorList>
    </citation>
    <scope>NUCLEOTIDE SEQUENCE [LARGE SCALE GENOMIC DNA]</scope>
    <source>
        <strain evidence="4">DSM 27370</strain>
    </source>
</reference>
<feature type="chain" id="PRO_5009909405" evidence="1">
    <location>
        <begin position="23"/>
        <end position="246"/>
    </location>
</feature>
<evidence type="ECO:0000259" key="2">
    <source>
        <dbReference type="Pfam" id="PF13568"/>
    </source>
</evidence>
<dbReference type="STRING" id="1346286.SAMN05444362_10820"/>
<dbReference type="EMBL" id="FQUC01000008">
    <property type="protein sequence ID" value="SHF59800.1"/>
    <property type="molecule type" value="Genomic_DNA"/>
</dbReference>
<feature type="domain" description="Outer membrane protein beta-barrel" evidence="2">
    <location>
        <begin position="21"/>
        <end position="214"/>
    </location>
</feature>
<dbReference type="Proteomes" id="UP000184480">
    <property type="component" value="Unassembled WGS sequence"/>
</dbReference>
<evidence type="ECO:0000313" key="3">
    <source>
        <dbReference type="EMBL" id="SHF59800.1"/>
    </source>
</evidence>
<sequence>MRISTLIIFLGIGACTLSSVQAQEKESPWTFGVKAGINLSDSEMGASETKTGFTGGVTVEYALKDNFFLSSGLEFKTKHSSIGESSFYTAESGNLEATRYYNNRITSSRLSYLQLPIAVGYRLPLSPKFNLTFKTGVYVAYGLGASVREETYAQYSSDGPISNNNINYEYSVNKYSGTDVFGGVERFDYGLLAGAGVEYKRISLNVDWEMGLRSYGSNSSYGAADLISRGYGWKNRNITLSAGYRF</sequence>
<dbReference type="InterPro" id="IPR011250">
    <property type="entry name" value="OMP/PagP_B-barrel"/>
</dbReference>
<dbReference type="RefSeq" id="WP_062178330.1">
    <property type="nucleotide sequence ID" value="NZ_BBXL01000004.1"/>
</dbReference>